<dbReference type="InterPro" id="IPR038586">
    <property type="entry name" value="Tctex-1-like_sf"/>
</dbReference>
<evidence type="ECO:0000313" key="2">
    <source>
        <dbReference type="EMBL" id="OAF65569.1"/>
    </source>
</evidence>
<name>A0A177AU88_9BILA</name>
<comment type="caution">
    <text evidence="2">The sequence shown here is derived from an EMBL/GenBank/DDBJ whole genome shotgun (WGS) entry which is preliminary data.</text>
</comment>
<comment type="similarity">
    <text evidence="1">Belongs to the dynein light chain Tctex-type family.</text>
</comment>
<feature type="non-terminal residue" evidence="2">
    <location>
        <position position="80"/>
    </location>
</feature>
<reference evidence="2 3" key="1">
    <citation type="submission" date="2016-04" db="EMBL/GenBank/DDBJ databases">
        <title>The genome of Intoshia linei affirms orthonectids as highly simplified spiralians.</title>
        <authorList>
            <person name="Mikhailov K.V."/>
            <person name="Slusarev G.S."/>
            <person name="Nikitin M.A."/>
            <person name="Logacheva M.D."/>
            <person name="Penin A."/>
            <person name="Aleoshin V."/>
            <person name="Panchin Y.V."/>
        </authorList>
    </citation>
    <scope>NUCLEOTIDE SEQUENCE [LARGE SCALE GENOMIC DNA]</scope>
    <source>
        <strain evidence="2">Intl2013</strain>
        <tissue evidence="2">Whole animal</tissue>
    </source>
</reference>
<evidence type="ECO:0000256" key="1">
    <source>
        <dbReference type="ARBA" id="ARBA00005361"/>
    </source>
</evidence>
<protein>
    <submittedName>
        <fullName evidence="2">Uncharacterized protein</fullName>
    </submittedName>
</protein>
<dbReference type="Pfam" id="PF03645">
    <property type="entry name" value="Tctex-1"/>
    <property type="match status" value="1"/>
</dbReference>
<dbReference type="InterPro" id="IPR005334">
    <property type="entry name" value="Tctex-1-like"/>
</dbReference>
<gene>
    <name evidence="2" type="ORF">A3Q56_06719</name>
</gene>
<sequence>MKTRNATCKDTPKSKTLRYFNNENKLKLKNGANKINKRLKSLDTLSRYRFVTQVVSMISLKGTLIKISEQCLWNSDFDRQ</sequence>
<dbReference type="Gene3D" id="3.30.1140.40">
    <property type="entry name" value="Tctex-1"/>
    <property type="match status" value="1"/>
</dbReference>
<dbReference type="Proteomes" id="UP000078046">
    <property type="component" value="Unassembled WGS sequence"/>
</dbReference>
<dbReference type="AlphaFoldDB" id="A0A177AU88"/>
<dbReference type="OrthoDB" id="10260741at2759"/>
<keyword evidence="3" id="KW-1185">Reference proteome</keyword>
<accession>A0A177AU88</accession>
<evidence type="ECO:0000313" key="3">
    <source>
        <dbReference type="Proteomes" id="UP000078046"/>
    </source>
</evidence>
<organism evidence="2 3">
    <name type="scientific">Intoshia linei</name>
    <dbReference type="NCBI Taxonomy" id="1819745"/>
    <lineage>
        <taxon>Eukaryota</taxon>
        <taxon>Metazoa</taxon>
        <taxon>Spiralia</taxon>
        <taxon>Lophotrochozoa</taxon>
        <taxon>Mesozoa</taxon>
        <taxon>Orthonectida</taxon>
        <taxon>Rhopaluridae</taxon>
        <taxon>Intoshia</taxon>
    </lineage>
</organism>
<dbReference type="EMBL" id="LWCA01001236">
    <property type="protein sequence ID" value="OAF65569.1"/>
    <property type="molecule type" value="Genomic_DNA"/>
</dbReference>
<proteinExistence type="inferred from homology"/>